<protein>
    <submittedName>
        <fullName evidence="1">Uncharacterized protein</fullName>
    </submittedName>
</protein>
<accession>X1R2P0</accession>
<dbReference type="EMBL" id="BARW01007691">
    <property type="protein sequence ID" value="GAI74992.1"/>
    <property type="molecule type" value="Genomic_DNA"/>
</dbReference>
<evidence type="ECO:0000313" key="1">
    <source>
        <dbReference type="EMBL" id="GAI74992.1"/>
    </source>
</evidence>
<name>X1R2P0_9ZZZZ</name>
<comment type="caution">
    <text evidence="1">The sequence shown here is derived from an EMBL/GenBank/DDBJ whole genome shotgun (WGS) entry which is preliminary data.</text>
</comment>
<reference evidence="1" key="1">
    <citation type="journal article" date="2014" name="Front. Microbiol.">
        <title>High frequency of phylogenetically diverse reductive dehalogenase-homologous genes in deep subseafloor sedimentary metagenomes.</title>
        <authorList>
            <person name="Kawai M."/>
            <person name="Futagami T."/>
            <person name="Toyoda A."/>
            <person name="Takaki Y."/>
            <person name="Nishi S."/>
            <person name="Hori S."/>
            <person name="Arai W."/>
            <person name="Tsubouchi T."/>
            <person name="Morono Y."/>
            <person name="Uchiyama I."/>
            <person name="Ito T."/>
            <person name="Fujiyama A."/>
            <person name="Inagaki F."/>
            <person name="Takami H."/>
        </authorList>
    </citation>
    <scope>NUCLEOTIDE SEQUENCE</scope>
    <source>
        <strain evidence="1">Expedition CK06-06</strain>
    </source>
</reference>
<organism evidence="1">
    <name type="scientific">marine sediment metagenome</name>
    <dbReference type="NCBI Taxonomy" id="412755"/>
    <lineage>
        <taxon>unclassified sequences</taxon>
        <taxon>metagenomes</taxon>
        <taxon>ecological metagenomes</taxon>
    </lineage>
</organism>
<sequence>MITDKEECSLRYKARELMLESLQEAVNNIETFKSTEPQKAFDVELKTDIDRIISIMTLLELEDIVAYYVRREK</sequence>
<gene>
    <name evidence="1" type="ORF">S12H4_15945</name>
</gene>
<proteinExistence type="predicted"/>
<dbReference type="AlphaFoldDB" id="X1R2P0"/>